<dbReference type="SMART" id="SM00387">
    <property type="entry name" value="HATPase_c"/>
    <property type="match status" value="2"/>
</dbReference>
<keyword evidence="7" id="KW-0067">ATP-binding</keyword>
<feature type="transmembrane region" description="Helical" evidence="10">
    <location>
        <begin position="7"/>
        <end position="26"/>
    </location>
</feature>
<dbReference type="AlphaFoldDB" id="A0A1B2DR99"/>
<dbReference type="InterPro" id="IPR008979">
    <property type="entry name" value="Galactose-bd-like_sf"/>
</dbReference>
<dbReference type="Gene3D" id="1.10.287.130">
    <property type="match status" value="1"/>
</dbReference>
<keyword evidence="8" id="KW-0902">Two-component regulatory system</keyword>
<reference evidence="13" key="1">
    <citation type="submission" date="2016-08" db="EMBL/GenBank/DDBJ databases">
        <title>Complete Genome Seqeunce of Paenibacillus sp. BIHB 4019 from tea rhizoplane.</title>
        <authorList>
            <person name="Thakur R."/>
            <person name="Swarnkar M.K."/>
            <person name="Gulati A."/>
        </authorList>
    </citation>
    <scope>NUCLEOTIDE SEQUENCE [LARGE SCALE GENOMIC DNA]</scope>
    <source>
        <strain evidence="13">BIHB4019</strain>
    </source>
</reference>
<dbReference type="CDD" id="cd17574">
    <property type="entry name" value="REC_OmpR"/>
    <property type="match status" value="1"/>
</dbReference>
<dbReference type="Gene3D" id="3.40.50.2300">
    <property type="match status" value="1"/>
</dbReference>
<dbReference type="SMART" id="SM00388">
    <property type="entry name" value="HisKA"/>
    <property type="match status" value="1"/>
</dbReference>
<dbReference type="Gene3D" id="2.60.120.260">
    <property type="entry name" value="Galactose-binding domain-like"/>
    <property type="match status" value="1"/>
</dbReference>
<dbReference type="SMART" id="SM00448">
    <property type="entry name" value="REC"/>
    <property type="match status" value="1"/>
</dbReference>
<evidence type="ECO:0000313" key="13">
    <source>
        <dbReference type="EMBL" id="ANY70242.1"/>
    </source>
</evidence>
<keyword evidence="10" id="KW-0472">Membrane</keyword>
<dbReference type="PROSITE" id="PS50110">
    <property type="entry name" value="RESPONSE_REGULATORY"/>
    <property type="match status" value="1"/>
</dbReference>
<gene>
    <name evidence="13" type="ORF">BBD42_29855</name>
</gene>
<dbReference type="GO" id="GO:0005524">
    <property type="term" value="F:ATP binding"/>
    <property type="evidence" value="ECO:0007669"/>
    <property type="project" value="UniProtKB-KW"/>
</dbReference>
<dbReference type="SUPFAM" id="SSF52172">
    <property type="entry name" value="CheY-like"/>
    <property type="match status" value="1"/>
</dbReference>
<feature type="domain" description="Histidine kinase" evidence="11">
    <location>
        <begin position="443"/>
        <end position="661"/>
    </location>
</feature>
<evidence type="ECO:0000256" key="4">
    <source>
        <dbReference type="ARBA" id="ARBA00022679"/>
    </source>
</evidence>
<dbReference type="GO" id="GO:0016020">
    <property type="term" value="C:membrane"/>
    <property type="evidence" value="ECO:0007669"/>
    <property type="project" value="InterPro"/>
</dbReference>
<feature type="transmembrane region" description="Helical" evidence="10">
    <location>
        <begin position="394"/>
        <end position="413"/>
    </location>
</feature>
<feature type="transmembrane region" description="Helical" evidence="10">
    <location>
        <begin position="282"/>
        <end position="302"/>
    </location>
</feature>
<dbReference type="SUPFAM" id="SSF47384">
    <property type="entry name" value="Homodimeric domain of signal transducing histidine kinase"/>
    <property type="match status" value="1"/>
</dbReference>
<keyword evidence="3 9" id="KW-0597">Phosphoprotein</keyword>
<dbReference type="Gene3D" id="3.30.565.10">
    <property type="entry name" value="Histidine kinase-like ATPase, C-terminal domain"/>
    <property type="match status" value="2"/>
</dbReference>
<dbReference type="InterPro" id="IPR036890">
    <property type="entry name" value="HATPase_C_sf"/>
</dbReference>
<organism evidence="13">
    <name type="scientific">Paenibacillus sp. BIHB 4019</name>
    <dbReference type="NCBI Taxonomy" id="1870819"/>
    <lineage>
        <taxon>Bacteria</taxon>
        <taxon>Bacillati</taxon>
        <taxon>Bacillota</taxon>
        <taxon>Bacilli</taxon>
        <taxon>Bacillales</taxon>
        <taxon>Paenibacillaceae</taxon>
        <taxon>Paenibacillus</taxon>
    </lineage>
</organism>
<dbReference type="PRINTS" id="PR00344">
    <property type="entry name" value="BCTRLSENSOR"/>
</dbReference>
<dbReference type="InterPro" id="IPR005467">
    <property type="entry name" value="His_kinase_dom"/>
</dbReference>
<feature type="transmembrane region" description="Helical" evidence="10">
    <location>
        <begin position="245"/>
        <end position="262"/>
    </location>
</feature>
<dbReference type="Pfam" id="PF07695">
    <property type="entry name" value="7TMR-DISM_7TM"/>
    <property type="match status" value="1"/>
</dbReference>
<keyword evidence="10" id="KW-1133">Transmembrane helix</keyword>
<dbReference type="InterPro" id="IPR011623">
    <property type="entry name" value="7TMR_DISM_rcpt_extracell_dom1"/>
</dbReference>
<evidence type="ECO:0000256" key="8">
    <source>
        <dbReference type="ARBA" id="ARBA00023012"/>
    </source>
</evidence>
<dbReference type="InterPro" id="IPR003661">
    <property type="entry name" value="HisK_dim/P_dom"/>
</dbReference>
<dbReference type="InterPro" id="IPR036097">
    <property type="entry name" value="HisK_dim/P_sf"/>
</dbReference>
<keyword evidence="5" id="KW-0547">Nucleotide-binding</keyword>
<dbReference type="Pfam" id="PF00512">
    <property type="entry name" value="HisKA"/>
    <property type="match status" value="1"/>
</dbReference>
<protein>
    <recommendedName>
        <fullName evidence="2">histidine kinase</fullName>
        <ecNumber evidence="2">2.7.13.3</ecNumber>
    </recommendedName>
</protein>
<feature type="transmembrane region" description="Helical" evidence="10">
    <location>
        <begin position="314"/>
        <end position="333"/>
    </location>
</feature>
<keyword evidence="10" id="KW-0812">Transmembrane</keyword>
<dbReference type="CDD" id="cd00082">
    <property type="entry name" value="HisKA"/>
    <property type="match status" value="1"/>
</dbReference>
<evidence type="ECO:0000256" key="10">
    <source>
        <dbReference type="SAM" id="Phobius"/>
    </source>
</evidence>
<dbReference type="PROSITE" id="PS50109">
    <property type="entry name" value="HIS_KIN"/>
    <property type="match status" value="1"/>
</dbReference>
<evidence type="ECO:0000256" key="2">
    <source>
        <dbReference type="ARBA" id="ARBA00012438"/>
    </source>
</evidence>
<evidence type="ECO:0000256" key="1">
    <source>
        <dbReference type="ARBA" id="ARBA00000085"/>
    </source>
</evidence>
<feature type="domain" description="Response regulatory" evidence="12">
    <location>
        <begin position="695"/>
        <end position="813"/>
    </location>
</feature>
<evidence type="ECO:0000259" key="11">
    <source>
        <dbReference type="PROSITE" id="PS50109"/>
    </source>
</evidence>
<dbReference type="GO" id="GO:0000155">
    <property type="term" value="F:phosphorelay sensor kinase activity"/>
    <property type="evidence" value="ECO:0007669"/>
    <property type="project" value="InterPro"/>
</dbReference>
<feature type="transmembrane region" description="Helical" evidence="10">
    <location>
        <begin position="339"/>
        <end position="356"/>
    </location>
</feature>
<dbReference type="InterPro" id="IPR001789">
    <property type="entry name" value="Sig_transdc_resp-reg_receiver"/>
</dbReference>
<dbReference type="SUPFAM" id="SSF55874">
    <property type="entry name" value="ATPase domain of HSP90 chaperone/DNA topoisomerase II/histidine kinase"/>
    <property type="match status" value="2"/>
</dbReference>
<sequence length="1029" mass="114631">MLNRKNIGMFLMILGIMGTIFVLMFLKLADKQDIRAVNGVMDLSNWSFAEKGAVKLGGEWEFYPNQLLTPKDFVIASQLPAEQAPPRKLVNVPGKWNAYLSGEDSSSGIGYGTYRLKIQLPSHLREIYGVYTSNIRMANRIYLNNQMIGASGAPATNEYDGVQNNVPYIALGTVAGDSVELIVQVANYSYATGGIIYSITFGDQHTIIKNREMDILRGALIISGFLIPGLFCLLLYVLRRQERGLMFLGLFCLSSMIFMMTQGERIIVQLLPDLPYSFVLKLQPISSVFVYYFLLCIVNEMLPGIVHSKVMRFLKWFAGFTIVLELVATPLFISKLETLIMAQGLVMIVYYIYVIIRGVGRKVYADPYWFLSLQSIVMMMLASMMRAYGFMESAMLISFEMLLFVFAHAGLFAKRFTKSIREVEQLSEKLLTLDGLKDEFMTMTSHELRTPLHGIINMAASMLEGAAGPLNNTKQAEHLSMIVSTGKQLSALIQDILEFAELRGGVMKLAKRKIYFQPVLHAVVEVVEHLLIDKQVQIQQRLPANLPLLDADEDRLRQILYNLLGNAAKATIQGKITISAVTQGNKVRVDIADTGIGMPPEQLETIFLSERKTKAGQAIFQGSGFGLRITKQLVELGGGTISVHSIAGQGTTFSFTIPVAQGQQIDEADIAYQEQAAAIELTAMLNVPPPAAEFRVLVVDDDPINLQVLINLLSIERCEVTAVRSGDEALEEAFAAPASYDLVITDWMMPKMSGIELCRKIRERFLLSELPVLLLTARTKPEDIKLGFEAGVNDYIGKPVDAGELRARVQTLLALRKSVKLAVQAEMAFLQAQIKPHFLYNALNTIIAICPVDPYKAMELLIELSQFLRSSFDFHNRDKMTTIERELELVKSYLTLEKARFDERLKIEYEISCDALALIPPLTIQPIVENAVNHGVMKKEEGGTIKLKISEIDNCIMVLVEDDGVGFTPERLSQVLSDKGTGRVGLSNIHQRLVNLYGSGLVIDGQRQLGAEVSFRYPKELRAGTYNEA</sequence>
<dbReference type="EC" id="2.7.13.3" evidence="2"/>
<dbReference type="Pfam" id="PF02518">
    <property type="entry name" value="HATPase_c"/>
    <property type="match status" value="2"/>
</dbReference>
<proteinExistence type="predicted"/>
<comment type="catalytic activity">
    <reaction evidence="1">
        <text>ATP + protein L-histidine = ADP + protein N-phospho-L-histidine.</text>
        <dbReference type="EC" id="2.7.13.3"/>
    </reaction>
</comment>
<accession>A0A1B2DR99</accession>
<dbReference type="Pfam" id="PF06580">
    <property type="entry name" value="His_kinase"/>
    <property type="match status" value="1"/>
</dbReference>
<evidence type="ECO:0000259" key="12">
    <source>
        <dbReference type="PROSITE" id="PS50110"/>
    </source>
</evidence>
<evidence type="ECO:0000256" key="3">
    <source>
        <dbReference type="ARBA" id="ARBA00022553"/>
    </source>
</evidence>
<dbReference type="InterPro" id="IPR011006">
    <property type="entry name" value="CheY-like_superfamily"/>
</dbReference>
<evidence type="ECO:0000256" key="7">
    <source>
        <dbReference type="ARBA" id="ARBA00022840"/>
    </source>
</evidence>
<keyword evidence="4" id="KW-0808">Transferase</keyword>
<evidence type="ECO:0000256" key="5">
    <source>
        <dbReference type="ARBA" id="ARBA00022741"/>
    </source>
</evidence>
<feature type="modified residue" description="4-aspartylphosphate" evidence="9">
    <location>
        <position position="746"/>
    </location>
</feature>
<dbReference type="PANTHER" id="PTHR43047">
    <property type="entry name" value="TWO-COMPONENT HISTIDINE PROTEIN KINASE"/>
    <property type="match status" value="1"/>
</dbReference>
<name>A0A1B2DR99_9BACL</name>
<dbReference type="InterPro" id="IPR010559">
    <property type="entry name" value="Sig_transdc_His_kin_internal"/>
</dbReference>
<dbReference type="InterPro" id="IPR003594">
    <property type="entry name" value="HATPase_dom"/>
</dbReference>
<feature type="transmembrane region" description="Helical" evidence="10">
    <location>
        <begin position="215"/>
        <end position="238"/>
    </location>
</feature>
<evidence type="ECO:0000256" key="9">
    <source>
        <dbReference type="PROSITE-ProRule" id="PRU00169"/>
    </source>
</evidence>
<dbReference type="Pfam" id="PF00072">
    <property type="entry name" value="Response_reg"/>
    <property type="match status" value="1"/>
</dbReference>
<evidence type="ECO:0000256" key="6">
    <source>
        <dbReference type="ARBA" id="ARBA00022777"/>
    </source>
</evidence>
<keyword evidence="6" id="KW-0418">Kinase</keyword>
<dbReference type="SUPFAM" id="SSF49785">
    <property type="entry name" value="Galactose-binding domain-like"/>
    <property type="match status" value="1"/>
</dbReference>
<dbReference type="EMBL" id="CP016808">
    <property type="protein sequence ID" value="ANY70242.1"/>
    <property type="molecule type" value="Genomic_DNA"/>
</dbReference>
<dbReference type="RefSeq" id="WP_099521171.1">
    <property type="nucleotide sequence ID" value="NZ_CP016808.1"/>
</dbReference>
<dbReference type="InterPro" id="IPR004358">
    <property type="entry name" value="Sig_transdc_His_kin-like_C"/>
</dbReference>